<dbReference type="AlphaFoldDB" id="R9NWJ0"/>
<dbReference type="HOGENOM" id="CLU_2110050_0_0_1"/>
<proteinExistence type="predicted"/>
<dbReference type="EMBL" id="DF238769">
    <property type="protein sequence ID" value="GAC92861.1"/>
    <property type="molecule type" value="Genomic_DNA"/>
</dbReference>
<sequence>MEQRRKEARSDVEREECKMQYRDGAQRFFPLAAHGAVSAQVPTWCGAAWNWLNSEESGLTGDGNAPHVTALWKLVRLVCQPKCNNHAFFDSYAQEGCFFVGGLRRAFLPDACERQ</sequence>
<accession>R9NWJ0</accession>
<dbReference type="RefSeq" id="XP_012186448.1">
    <property type="nucleotide sequence ID" value="XM_012331058.1"/>
</dbReference>
<organism evidence="1 2">
    <name type="scientific">Pseudozyma hubeiensis (strain SY62)</name>
    <name type="common">Yeast</name>
    <dbReference type="NCBI Taxonomy" id="1305764"/>
    <lineage>
        <taxon>Eukaryota</taxon>
        <taxon>Fungi</taxon>
        <taxon>Dikarya</taxon>
        <taxon>Basidiomycota</taxon>
        <taxon>Ustilaginomycotina</taxon>
        <taxon>Ustilaginomycetes</taxon>
        <taxon>Ustilaginales</taxon>
        <taxon>Ustilaginaceae</taxon>
        <taxon>Pseudozyma</taxon>
    </lineage>
</organism>
<dbReference type="GeneID" id="24105727"/>
<evidence type="ECO:0000313" key="2">
    <source>
        <dbReference type="Proteomes" id="UP000014071"/>
    </source>
</evidence>
<keyword evidence="2" id="KW-1185">Reference proteome</keyword>
<evidence type="ECO:0000313" key="1">
    <source>
        <dbReference type="EMBL" id="GAC92861.1"/>
    </source>
</evidence>
<gene>
    <name evidence="1" type="ORF">PHSY_000418</name>
</gene>
<reference evidence="2" key="1">
    <citation type="journal article" date="2013" name="Genome Announc.">
        <title>Draft genome sequence of the basidiomycetous yeast-like fungus Pseudozyma hubeiensis SY62, which produces an abundant amount of the biosurfactant mannosylerythritol lipids.</title>
        <authorList>
            <person name="Konishi M."/>
            <person name="Hatada Y."/>
            <person name="Horiuchi J."/>
        </authorList>
    </citation>
    <scope>NUCLEOTIDE SEQUENCE [LARGE SCALE GENOMIC DNA]</scope>
    <source>
        <strain evidence="2">SY62</strain>
    </source>
</reference>
<name>R9NWJ0_PSEHS</name>
<dbReference type="Proteomes" id="UP000014071">
    <property type="component" value="Unassembled WGS sequence"/>
</dbReference>
<protein>
    <submittedName>
        <fullName evidence="1">Uncharacterized protein</fullName>
    </submittedName>
</protein>